<dbReference type="InterPro" id="IPR001247">
    <property type="entry name" value="ExoRNase_PH_dom1"/>
</dbReference>
<feature type="region of interest" description="Disordered" evidence="10">
    <location>
        <begin position="30"/>
        <end position="65"/>
    </location>
</feature>
<feature type="compositionally biased region" description="Polar residues" evidence="10">
    <location>
        <begin position="55"/>
        <end position="65"/>
    </location>
</feature>
<keyword evidence="12" id="KW-0687">Ribonucleoprotein</keyword>
<protein>
    <recommendedName>
        <fullName evidence="9">Ribosomal RNA-processing protein 43</fullName>
    </recommendedName>
</protein>
<comment type="subcellular location">
    <subcellularLocation>
        <location evidence="1">Cytoplasm</location>
    </subcellularLocation>
    <subcellularLocation>
        <location evidence="2">Nucleus</location>
        <location evidence="2">Nucleolus</location>
    </subcellularLocation>
</comment>
<organism evidence="12 13">
    <name type="scientific">Myriangium duriaei CBS 260.36</name>
    <dbReference type="NCBI Taxonomy" id="1168546"/>
    <lineage>
        <taxon>Eukaryota</taxon>
        <taxon>Fungi</taxon>
        <taxon>Dikarya</taxon>
        <taxon>Ascomycota</taxon>
        <taxon>Pezizomycotina</taxon>
        <taxon>Dothideomycetes</taxon>
        <taxon>Dothideomycetidae</taxon>
        <taxon>Myriangiales</taxon>
        <taxon>Myriangiaceae</taxon>
        <taxon>Myriangium</taxon>
    </lineage>
</organism>
<dbReference type="GO" id="GO:0071038">
    <property type="term" value="P:TRAMP-dependent tRNA surveillance pathway"/>
    <property type="evidence" value="ECO:0007669"/>
    <property type="project" value="TreeGrafter"/>
</dbReference>
<reference evidence="12" key="1">
    <citation type="journal article" date="2020" name="Stud. Mycol.">
        <title>101 Dothideomycetes genomes: a test case for predicting lifestyles and emergence of pathogens.</title>
        <authorList>
            <person name="Haridas S."/>
            <person name="Albert R."/>
            <person name="Binder M."/>
            <person name="Bloem J."/>
            <person name="Labutti K."/>
            <person name="Salamov A."/>
            <person name="Andreopoulos B."/>
            <person name="Baker S."/>
            <person name="Barry K."/>
            <person name="Bills G."/>
            <person name="Bluhm B."/>
            <person name="Cannon C."/>
            <person name="Castanera R."/>
            <person name="Culley D."/>
            <person name="Daum C."/>
            <person name="Ezra D."/>
            <person name="Gonzalez J."/>
            <person name="Henrissat B."/>
            <person name="Kuo A."/>
            <person name="Liang C."/>
            <person name="Lipzen A."/>
            <person name="Lutzoni F."/>
            <person name="Magnuson J."/>
            <person name="Mondo S."/>
            <person name="Nolan M."/>
            <person name="Ohm R."/>
            <person name="Pangilinan J."/>
            <person name="Park H.-J."/>
            <person name="Ramirez L."/>
            <person name="Alfaro M."/>
            <person name="Sun H."/>
            <person name="Tritt A."/>
            <person name="Yoshinaga Y."/>
            <person name="Zwiers L.-H."/>
            <person name="Turgeon B."/>
            <person name="Goodwin S."/>
            <person name="Spatafora J."/>
            <person name="Crous P."/>
            <person name="Grigoriev I."/>
        </authorList>
    </citation>
    <scope>NUCLEOTIDE SEQUENCE</scope>
    <source>
        <strain evidence="12">CBS 260.36</strain>
    </source>
</reference>
<evidence type="ECO:0000256" key="5">
    <source>
        <dbReference type="ARBA" id="ARBA00022552"/>
    </source>
</evidence>
<evidence type="ECO:0000313" key="12">
    <source>
        <dbReference type="EMBL" id="KAF2149502.1"/>
    </source>
</evidence>
<dbReference type="GO" id="GO:0000177">
    <property type="term" value="C:cytoplasmic exosome (RNase complex)"/>
    <property type="evidence" value="ECO:0007669"/>
    <property type="project" value="TreeGrafter"/>
</dbReference>
<dbReference type="GO" id="GO:0035925">
    <property type="term" value="F:mRNA 3'-UTR AU-rich region binding"/>
    <property type="evidence" value="ECO:0007669"/>
    <property type="project" value="TreeGrafter"/>
</dbReference>
<dbReference type="GO" id="GO:0005730">
    <property type="term" value="C:nucleolus"/>
    <property type="evidence" value="ECO:0007669"/>
    <property type="project" value="UniProtKB-SubCell"/>
</dbReference>
<sequence>MASTAPATLSPLSFPPATFAKLTPGPYLLAHLQPSDSKTPSTRPSGRAPLETRKPTIQTGSLSHSNGSAVVRIGATSIVVGIRAEILRAQDIPHQRHALSSSPTSDDEISRLGLLIPNLELSTGSSPSNLPGNPPSTLAQSLTHRLSSLLHSTHLLSPSDLHITGPSQDDPSVQETKAYWALYIDGLLLSHDGAVFDAAWAAVVAALADTRLPAARWDADYERVVCSPLAEEARKLEIRGRPMAVSFAAFESGSRIRGEKGKGWILADPDGFEEGVCRESVTVTVDGGMVVRVEKSGGAVVGVEEMRDLIGEAERRWGEWREAMG</sequence>
<evidence type="ECO:0000256" key="9">
    <source>
        <dbReference type="ARBA" id="ARBA00030617"/>
    </source>
</evidence>
<feature type="domain" description="Exoribonuclease phosphorolytic" evidence="11">
    <location>
        <begin position="51"/>
        <end position="213"/>
    </location>
</feature>
<dbReference type="EMBL" id="ML996091">
    <property type="protein sequence ID" value="KAF2149502.1"/>
    <property type="molecule type" value="Genomic_DNA"/>
</dbReference>
<keyword evidence="13" id="KW-1185">Reference proteome</keyword>
<dbReference type="InterPro" id="IPR036345">
    <property type="entry name" value="ExoRNase_PH_dom2_sf"/>
</dbReference>
<keyword evidence="5" id="KW-0698">rRNA processing</keyword>
<evidence type="ECO:0000256" key="7">
    <source>
        <dbReference type="ARBA" id="ARBA00022884"/>
    </source>
</evidence>
<feature type="compositionally biased region" description="Polar residues" evidence="10">
    <location>
        <begin position="34"/>
        <end position="44"/>
    </location>
</feature>
<evidence type="ECO:0000256" key="2">
    <source>
        <dbReference type="ARBA" id="ARBA00004604"/>
    </source>
</evidence>
<accession>A0A9P4ME24</accession>
<evidence type="ECO:0000256" key="6">
    <source>
        <dbReference type="ARBA" id="ARBA00022835"/>
    </source>
</evidence>
<evidence type="ECO:0000259" key="11">
    <source>
        <dbReference type="Pfam" id="PF01138"/>
    </source>
</evidence>
<dbReference type="OrthoDB" id="45882at2759"/>
<gene>
    <name evidence="12" type="ORF">K461DRAFT_230972</name>
</gene>
<dbReference type="GO" id="GO:0005840">
    <property type="term" value="C:ribosome"/>
    <property type="evidence" value="ECO:0007669"/>
    <property type="project" value="UniProtKB-KW"/>
</dbReference>
<keyword evidence="8" id="KW-0539">Nucleus</keyword>
<keyword evidence="7" id="KW-0694">RNA-binding</keyword>
<dbReference type="InterPro" id="IPR050590">
    <property type="entry name" value="Exosome_comp_Rrp42_subfam"/>
</dbReference>
<keyword evidence="12" id="KW-0689">Ribosomal protein</keyword>
<dbReference type="GO" id="GO:0071028">
    <property type="term" value="P:nuclear mRNA surveillance"/>
    <property type="evidence" value="ECO:0007669"/>
    <property type="project" value="TreeGrafter"/>
</dbReference>
<evidence type="ECO:0000256" key="10">
    <source>
        <dbReference type="SAM" id="MobiDB-lite"/>
    </source>
</evidence>
<dbReference type="GO" id="GO:0000467">
    <property type="term" value="P:exonucleolytic trimming to generate mature 3'-end of 5.8S rRNA from tricistronic rRNA transcript (SSU-rRNA, 5.8S rRNA, LSU-rRNA)"/>
    <property type="evidence" value="ECO:0007669"/>
    <property type="project" value="TreeGrafter"/>
</dbReference>
<dbReference type="GO" id="GO:0016075">
    <property type="term" value="P:rRNA catabolic process"/>
    <property type="evidence" value="ECO:0007669"/>
    <property type="project" value="TreeGrafter"/>
</dbReference>
<evidence type="ECO:0000313" key="13">
    <source>
        <dbReference type="Proteomes" id="UP000799439"/>
    </source>
</evidence>
<dbReference type="GO" id="GO:0034473">
    <property type="term" value="P:U1 snRNA 3'-end processing"/>
    <property type="evidence" value="ECO:0007669"/>
    <property type="project" value="TreeGrafter"/>
</dbReference>
<dbReference type="PANTHER" id="PTHR11097:SF9">
    <property type="entry name" value="EXOSOME COMPLEX COMPONENT RRP43"/>
    <property type="match status" value="1"/>
</dbReference>
<evidence type="ECO:0000256" key="8">
    <source>
        <dbReference type="ARBA" id="ARBA00023242"/>
    </source>
</evidence>
<dbReference type="GO" id="GO:0034475">
    <property type="term" value="P:U4 snRNA 3'-end processing"/>
    <property type="evidence" value="ECO:0007669"/>
    <property type="project" value="TreeGrafter"/>
</dbReference>
<keyword evidence="4" id="KW-0963">Cytoplasm</keyword>
<dbReference type="Proteomes" id="UP000799439">
    <property type="component" value="Unassembled WGS sequence"/>
</dbReference>
<dbReference type="InterPro" id="IPR020568">
    <property type="entry name" value="Ribosomal_Su5_D2-typ_SF"/>
</dbReference>
<dbReference type="GO" id="GO:0071035">
    <property type="term" value="P:nuclear polyadenylation-dependent rRNA catabolic process"/>
    <property type="evidence" value="ECO:0007669"/>
    <property type="project" value="TreeGrafter"/>
</dbReference>
<dbReference type="PANTHER" id="PTHR11097">
    <property type="entry name" value="EXOSOME COMPLEX EXONUCLEASE RIBOSOMAL RNA PROCESSING PROTEIN"/>
    <property type="match status" value="1"/>
</dbReference>
<dbReference type="InterPro" id="IPR027408">
    <property type="entry name" value="PNPase/RNase_PH_dom_sf"/>
</dbReference>
<keyword evidence="6" id="KW-0271">Exosome</keyword>
<dbReference type="AlphaFoldDB" id="A0A9P4ME24"/>
<name>A0A9P4ME24_9PEZI</name>
<dbReference type="GO" id="GO:0000176">
    <property type="term" value="C:nuclear exosome (RNase complex)"/>
    <property type="evidence" value="ECO:0007669"/>
    <property type="project" value="TreeGrafter"/>
</dbReference>
<dbReference type="Gene3D" id="3.30.230.70">
    <property type="entry name" value="GHMP Kinase, N-terminal domain"/>
    <property type="match status" value="1"/>
</dbReference>
<evidence type="ECO:0000256" key="3">
    <source>
        <dbReference type="ARBA" id="ARBA00006678"/>
    </source>
</evidence>
<proteinExistence type="inferred from homology"/>
<dbReference type="SUPFAM" id="SSF54211">
    <property type="entry name" value="Ribosomal protein S5 domain 2-like"/>
    <property type="match status" value="1"/>
</dbReference>
<dbReference type="SUPFAM" id="SSF55666">
    <property type="entry name" value="Ribonuclease PH domain 2-like"/>
    <property type="match status" value="1"/>
</dbReference>
<evidence type="ECO:0000256" key="1">
    <source>
        <dbReference type="ARBA" id="ARBA00004496"/>
    </source>
</evidence>
<evidence type="ECO:0000256" key="4">
    <source>
        <dbReference type="ARBA" id="ARBA00022490"/>
    </source>
</evidence>
<comment type="similarity">
    <text evidence="3">Belongs to the RNase PH family.</text>
</comment>
<comment type="caution">
    <text evidence="12">The sequence shown here is derived from an EMBL/GenBank/DDBJ whole genome shotgun (WGS) entry which is preliminary data.</text>
</comment>
<dbReference type="GO" id="GO:0034476">
    <property type="term" value="P:U5 snRNA 3'-end processing"/>
    <property type="evidence" value="ECO:0007669"/>
    <property type="project" value="TreeGrafter"/>
</dbReference>
<dbReference type="Pfam" id="PF01138">
    <property type="entry name" value="RNase_PH"/>
    <property type="match status" value="1"/>
</dbReference>